<dbReference type="Gene3D" id="3.40.190.10">
    <property type="entry name" value="Periplasmic binding protein-like II"/>
    <property type="match status" value="2"/>
</dbReference>
<sequence length="334" mass="36245">MLKRYCAVLISGMLMTSSAWSAANTPLRIGWVFAMANAPALIAEKQGFYQQEGLNVELKAFGDGPVIQQALAAHELDAAYIGAPPVYQWFARGLKGQIIAGVNTGQAALIVGEKSPIASLADLRGKRIAGVNKGSGMDVLLRGLVLRQHAGLEADKDLSVVSMPAGNMQAALRQGVVDAAFTWEPFVSEALLRGEAKLLFDVNQAQPDYPWYVVMALPETLKDRPDDVVKLLKAHKKAVDFLNQQPEKANEIIAAAFKLQAIETAQGHRIAPAAIVDEARKRIRWSATITPAALTFIQRLMNDSLALGYLQKPMKAQDVVDPQWLQKAGIQDTP</sequence>
<evidence type="ECO:0000256" key="5">
    <source>
        <dbReference type="ARBA" id="ARBA00022475"/>
    </source>
</evidence>
<keyword evidence="6" id="KW-0997">Cell inner membrane</keyword>
<accession>A0A5J5G1V1</accession>
<dbReference type="InterPro" id="IPR001638">
    <property type="entry name" value="Solute-binding_3/MltF_N"/>
</dbReference>
<dbReference type="EMBL" id="VYKJ01000004">
    <property type="protein sequence ID" value="KAA9000520.1"/>
    <property type="molecule type" value="Genomic_DNA"/>
</dbReference>
<comment type="subcellular location">
    <subcellularLocation>
        <location evidence="1">Endomembrane system</location>
    </subcellularLocation>
    <subcellularLocation>
        <location evidence="2">Periplasm</location>
    </subcellularLocation>
</comment>
<dbReference type="AlphaFoldDB" id="A0A5J5G1V1"/>
<comment type="caution">
    <text evidence="11">The sequence shown here is derived from an EMBL/GenBank/DDBJ whole genome shotgun (WGS) entry which is preliminary data.</text>
</comment>
<gene>
    <name evidence="11" type="ORF">FJU30_09770</name>
</gene>
<evidence type="ECO:0000256" key="7">
    <source>
        <dbReference type="ARBA" id="ARBA00022729"/>
    </source>
</evidence>
<name>A0A5J5G1V1_9GAMM</name>
<dbReference type="NCBIfam" id="TIGR01728">
    <property type="entry name" value="SsuA_fam"/>
    <property type="match status" value="1"/>
</dbReference>
<dbReference type="GO" id="GO:0042597">
    <property type="term" value="C:periplasmic space"/>
    <property type="evidence" value="ECO:0007669"/>
    <property type="project" value="UniProtKB-SubCell"/>
</dbReference>
<dbReference type="SUPFAM" id="SSF53850">
    <property type="entry name" value="Periplasmic binding protein-like II"/>
    <property type="match status" value="1"/>
</dbReference>
<evidence type="ECO:0000256" key="6">
    <source>
        <dbReference type="ARBA" id="ARBA00022519"/>
    </source>
</evidence>
<comment type="similarity">
    <text evidence="3">Belongs to the bacterial solute-binding protein SsuA/TauA family.</text>
</comment>
<dbReference type="CDD" id="cd13553">
    <property type="entry name" value="PBP2_NrtA_CpmA_like"/>
    <property type="match status" value="1"/>
</dbReference>
<reference evidence="11 12" key="1">
    <citation type="submission" date="2019-09" db="EMBL/GenBank/DDBJ databases">
        <authorList>
            <person name="Li Y."/>
        </authorList>
    </citation>
    <scope>NUCLEOTIDE SEQUENCE [LARGE SCALE GENOMIC DNA]</scope>
    <source>
        <strain evidence="11 12">L3-3HA</strain>
    </source>
</reference>
<evidence type="ECO:0000256" key="2">
    <source>
        <dbReference type="ARBA" id="ARBA00004418"/>
    </source>
</evidence>
<keyword evidence="4" id="KW-0813">Transport</keyword>
<evidence type="ECO:0000313" key="11">
    <source>
        <dbReference type="EMBL" id="KAA9000520.1"/>
    </source>
</evidence>
<evidence type="ECO:0000256" key="1">
    <source>
        <dbReference type="ARBA" id="ARBA00004308"/>
    </source>
</evidence>
<keyword evidence="12" id="KW-1185">Reference proteome</keyword>
<dbReference type="Pfam" id="PF13379">
    <property type="entry name" value="NMT1_2"/>
    <property type="match status" value="1"/>
</dbReference>
<keyword evidence="5" id="KW-1003">Cell membrane</keyword>
<evidence type="ECO:0000256" key="8">
    <source>
        <dbReference type="ARBA" id="ARBA00023136"/>
    </source>
</evidence>
<protein>
    <submittedName>
        <fullName evidence="11">ABC transporter substrate-binding protein</fullName>
    </submittedName>
</protein>
<evidence type="ECO:0000259" key="10">
    <source>
        <dbReference type="SMART" id="SM00062"/>
    </source>
</evidence>
<dbReference type="SMART" id="SM00062">
    <property type="entry name" value="PBPb"/>
    <property type="match status" value="1"/>
</dbReference>
<organism evidence="11 12">
    <name type="scientific">Affinibrenneria salicis</name>
    <dbReference type="NCBI Taxonomy" id="2590031"/>
    <lineage>
        <taxon>Bacteria</taxon>
        <taxon>Pseudomonadati</taxon>
        <taxon>Pseudomonadota</taxon>
        <taxon>Gammaproteobacteria</taxon>
        <taxon>Enterobacterales</taxon>
        <taxon>Pectobacteriaceae</taxon>
        <taxon>Affinibrenneria</taxon>
    </lineage>
</organism>
<feature type="signal peptide" evidence="9">
    <location>
        <begin position="1"/>
        <end position="21"/>
    </location>
</feature>
<dbReference type="GO" id="GO:0016020">
    <property type="term" value="C:membrane"/>
    <property type="evidence" value="ECO:0007669"/>
    <property type="project" value="InterPro"/>
</dbReference>
<dbReference type="Proteomes" id="UP000335415">
    <property type="component" value="Unassembled WGS sequence"/>
</dbReference>
<dbReference type="GO" id="GO:0042626">
    <property type="term" value="F:ATPase-coupled transmembrane transporter activity"/>
    <property type="evidence" value="ECO:0007669"/>
    <property type="project" value="InterPro"/>
</dbReference>
<keyword evidence="7 9" id="KW-0732">Signal</keyword>
<dbReference type="InterPro" id="IPR044527">
    <property type="entry name" value="NrtA/CpmA_ABC-bd_dom"/>
</dbReference>
<dbReference type="PANTHER" id="PTHR30024:SF47">
    <property type="entry name" value="TAURINE-BINDING PERIPLASMIC PROTEIN"/>
    <property type="match status" value="1"/>
</dbReference>
<evidence type="ECO:0000256" key="4">
    <source>
        <dbReference type="ARBA" id="ARBA00022448"/>
    </source>
</evidence>
<feature type="chain" id="PRO_5023921977" evidence="9">
    <location>
        <begin position="22"/>
        <end position="334"/>
    </location>
</feature>
<dbReference type="PANTHER" id="PTHR30024">
    <property type="entry name" value="ALIPHATIC SULFONATES-BINDING PROTEIN-RELATED"/>
    <property type="match status" value="1"/>
</dbReference>
<feature type="domain" description="Solute-binding protein family 3/N-terminal" evidence="10">
    <location>
        <begin position="26"/>
        <end position="242"/>
    </location>
</feature>
<dbReference type="OrthoDB" id="9815602at2"/>
<keyword evidence="8" id="KW-0472">Membrane</keyword>
<evidence type="ECO:0000256" key="9">
    <source>
        <dbReference type="SAM" id="SignalP"/>
    </source>
</evidence>
<dbReference type="GO" id="GO:0012505">
    <property type="term" value="C:endomembrane system"/>
    <property type="evidence" value="ECO:0007669"/>
    <property type="project" value="UniProtKB-SubCell"/>
</dbReference>
<evidence type="ECO:0000313" key="12">
    <source>
        <dbReference type="Proteomes" id="UP000335415"/>
    </source>
</evidence>
<dbReference type="InterPro" id="IPR010067">
    <property type="entry name" value="ABC_SsuA_sub-bd"/>
</dbReference>
<evidence type="ECO:0000256" key="3">
    <source>
        <dbReference type="ARBA" id="ARBA00010742"/>
    </source>
</evidence>
<proteinExistence type="inferred from homology"/>